<comment type="caution">
    <text evidence="2">The sequence shown here is derived from an EMBL/GenBank/DDBJ whole genome shotgun (WGS) entry which is preliminary data.</text>
</comment>
<gene>
    <name evidence="2" type="ORF">NDU88_002054</name>
</gene>
<evidence type="ECO:0000313" key="2">
    <source>
        <dbReference type="EMBL" id="KAJ1185260.1"/>
    </source>
</evidence>
<name>A0AAV7U8A5_PLEWA</name>
<keyword evidence="3" id="KW-1185">Reference proteome</keyword>
<feature type="non-terminal residue" evidence="2">
    <location>
        <position position="1"/>
    </location>
</feature>
<feature type="compositionally biased region" description="Basic and acidic residues" evidence="1">
    <location>
        <begin position="319"/>
        <end position="336"/>
    </location>
</feature>
<organism evidence="2 3">
    <name type="scientific">Pleurodeles waltl</name>
    <name type="common">Iberian ribbed newt</name>
    <dbReference type="NCBI Taxonomy" id="8319"/>
    <lineage>
        <taxon>Eukaryota</taxon>
        <taxon>Metazoa</taxon>
        <taxon>Chordata</taxon>
        <taxon>Craniata</taxon>
        <taxon>Vertebrata</taxon>
        <taxon>Euteleostomi</taxon>
        <taxon>Amphibia</taxon>
        <taxon>Batrachia</taxon>
        <taxon>Caudata</taxon>
        <taxon>Salamandroidea</taxon>
        <taxon>Salamandridae</taxon>
        <taxon>Pleurodelinae</taxon>
        <taxon>Pleurodeles</taxon>
    </lineage>
</organism>
<dbReference type="Proteomes" id="UP001066276">
    <property type="component" value="Chromosome 3_1"/>
</dbReference>
<accession>A0AAV7U8A5</accession>
<feature type="compositionally biased region" description="Basic and acidic residues" evidence="1">
    <location>
        <begin position="156"/>
        <end position="165"/>
    </location>
</feature>
<sequence>PVIATSVFSLRPKGTEDHHLMDHGDVLIGCSMNISEGTSDESDVLLSKTRQIKQVQMDPEDTGQSESCDGTIAGYTLRTSEDVLKMEHELDLGLMAQYGADEHESSSHLSLGHADILPVPFKIKEDVEMYSADYLDSEKRESKDSAAKSLFQNTEEETHLRNIHDVENEDRSIYLNQGPGVKPSAASIGINEEGETYPLSFQDFKTIGSICKPADDWASKTTCEDGKSIRYDENNIPYKASAEKDKVEVKERFIKETGSRFQLFSKSNRSLGRQKGNTYESIYDNKSHSNSFHENLNMEETKKCNAYESNLCNAQIFEGHADEPKSSTKTGTKDPMDAEDPVDFESTSGVEHAAKAPRGAQH</sequence>
<feature type="compositionally biased region" description="Basic and acidic residues" evidence="1">
    <location>
        <begin position="137"/>
        <end position="146"/>
    </location>
</feature>
<evidence type="ECO:0000313" key="3">
    <source>
        <dbReference type="Proteomes" id="UP001066276"/>
    </source>
</evidence>
<proteinExistence type="predicted"/>
<feature type="region of interest" description="Disordered" evidence="1">
    <location>
        <begin position="318"/>
        <end position="362"/>
    </location>
</feature>
<dbReference type="EMBL" id="JANPWB010000005">
    <property type="protein sequence ID" value="KAJ1185260.1"/>
    <property type="molecule type" value="Genomic_DNA"/>
</dbReference>
<dbReference type="AlphaFoldDB" id="A0AAV7U8A5"/>
<feature type="region of interest" description="Disordered" evidence="1">
    <location>
        <begin position="137"/>
        <end position="165"/>
    </location>
</feature>
<evidence type="ECO:0000256" key="1">
    <source>
        <dbReference type="SAM" id="MobiDB-lite"/>
    </source>
</evidence>
<protein>
    <submittedName>
        <fullName evidence="2">Uncharacterized protein</fullName>
    </submittedName>
</protein>
<reference evidence="2" key="1">
    <citation type="journal article" date="2022" name="bioRxiv">
        <title>Sequencing and chromosome-scale assembly of the giantPleurodeles waltlgenome.</title>
        <authorList>
            <person name="Brown T."/>
            <person name="Elewa A."/>
            <person name="Iarovenko S."/>
            <person name="Subramanian E."/>
            <person name="Araus A.J."/>
            <person name="Petzold A."/>
            <person name="Susuki M."/>
            <person name="Suzuki K.-i.T."/>
            <person name="Hayashi T."/>
            <person name="Toyoda A."/>
            <person name="Oliveira C."/>
            <person name="Osipova E."/>
            <person name="Leigh N.D."/>
            <person name="Simon A."/>
            <person name="Yun M.H."/>
        </authorList>
    </citation>
    <scope>NUCLEOTIDE SEQUENCE</scope>
    <source>
        <strain evidence="2">20211129_DDA</strain>
        <tissue evidence="2">Liver</tissue>
    </source>
</reference>